<protein>
    <recommendedName>
        <fullName evidence="5">FYVE-type domain-containing protein</fullName>
    </recommendedName>
</protein>
<dbReference type="PANTHER" id="PTHR13510">
    <property type="entry name" value="FYVE-FINGER-CONTAINING RAB5 EFFECTOR PROTEIN RABENOSYN-5-RELATED"/>
    <property type="match status" value="1"/>
</dbReference>
<keyword evidence="7" id="KW-1185">Reference proteome</keyword>
<name>A0A1V9YRQ9_9STRA</name>
<evidence type="ECO:0000313" key="7">
    <source>
        <dbReference type="Proteomes" id="UP000243217"/>
    </source>
</evidence>
<dbReference type="Gene3D" id="3.30.40.10">
    <property type="entry name" value="Zinc/RING finger domain, C3HC4 (zinc finger)"/>
    <property type="match status" value="1"/>
</dbReference>
<keyword evidence="3" id="KW-0862">Zinc</keyword>
<evidence type="ECO:0000256" key="4">
    <source>
        <dbReference type="PROSITE-ProRule" id="PRU00091"/>
    </source>
</evidence>
<evidence type="ECO:0000259" key="5">
    <source>
        <dbReference type="PROSITE" id="PS50178"/>
    </source>
</evidence>
<dbReference type="OrthoDB" id="76696at2759"/>
<keyword evidence="1" id="KW-0479">Metal-binding</keyword>
<accession>A0A1V9YRQ9</accession>
<feature type="domain" description="FYVE-type" evidence="5">
    <location>
        <begin position="287"/>
        <end position="337"/>
    </location>
</feature>
<evidence type="ECO:0000256" key="1">
    <source>
        <dbReference type="ARBA" id="ARBA00022723"/>
    </source>
</evidence>
<dbReference type="InterPro" id="IPR052727">
    <property type="entry name" value="Rab4/Rab5_effector"/>
</dbReference>
<dbReference type="PROSITE" id="PS50178">
    <property type="entry name" value="ZF_FYVE"/>
    <property type="match status" value="1"/>
</dbReference>
<reference evidence="6 7" key="1">
    <citation type="journal article" date="2014" name="Genome Biol. Evol.">
        <title>The secreted proteins of Achlya hypogyna and Thraustotheca clavata identify the ancestral oomycete secretome and reveal gene acquisitions by horizontal gene transfer.</title>
        <authorList>
            <person name="Misner I."/>
            <person name="Blouin N."/>
            <person name="Leonard G."/>
            <person name="Richards T.A."/>
            <person name="Lane C.E."/>
        </authorList>
    </citation>
    <scope>NUCLEOTIDE SEQUENCE [LARGE SCALE GENOMIC DNA]</scope>
    <source>
        <strain evidence="6 7">ATCC 34112</strain>
    </source>
</reference>
<dbReference type="Pfam" id="PF01363">
    <property type="entry name" value="FYVE"/>
    <property type="match status" value="1"/>
</dbReference>
<dbReference type="InterPro" id="IPR011011">
    <property type="entry name" value="Znf_FYVE_PHD"/>
</dbReference>
<dbReference type="CDD" id="cd00065">
    <property type="entry name" value="FYVE_like_SF"/>
    <property type="match status" value="1"/>
</dbReference>
<sequence>MTLPLRPNYFKCPPLSGDEKDYLLTQAHRICQETALNALTIVKNPTTKVVVNQCTKRRAQLHYGTDIIDSNMYGITGKTQIKTSYEELIEFFHLTSQKKVRTFGNVVGQAILDRVTLYNLTDQTDDPSSAFIYAGVQWSVIECNVIHPSLTLKRDTCFLEVLNYITVSDPDTGEVRRGFIRAVHSLALDCCPSLRSTHNIVRSALVRSGHLFLETEQPGLFDYYYAYVVADPGKTPKFFNIKVFQRIVGQMLNLEHHIALKRLPKLLQTALNFPNRPYRSTKCIHYCEACDAKFKMLHSKHHCFFCRQIVCTSCIQTYKVPVAGRERTKVEVCTECFCGNKPKRGIL</sequence>
<dbReference type="InterPro" id="IPR017455">
    <property type="entry name" value="Znf_FYVE-rel"/>
</dbReference>
<evidence type="ECO:0000256" key="3">
    <source>
        <dbReference type="ARBA" id="ARBA00022833"/>
    </source>
</evidence>
<evidence type="ECO:0000256" key="2">
    <source>
        <dbReference type="ARBA" id="ARBA00022771"/>
    </source>
</evidence>
<dbReference type="InterPro" id="IPR013083">
    <property type="entry name" value="Znf_RING/FYVE/PHD"/>
</dbReference>
<dbReference type="GO" id="GO:0008270">
    <property type="term" value="F:zinc ion binding"/>
    <property type="evidence" value="ECO:0007669"/>
    <property type="project" value="UniProtKB-KW"/>
</dbReference>
<dbReference type="Proteomes" id="UP000243217">
    <property type="component" value="Unassembled WGS sequence"/>
</dbReference>
<evidence type="ECO:0000313" key="6">
    <source>
        <dbReference type="EMBL" id="OQR88455.1"/>
    </source>
</evidence>
<comment type="caution">
    <text evidence="6">The sequence shown here is derived from an EMBL/GenBank/DDBJ whole genome shotgun (WGS) entry which is preliminary data.</text>
</comment>
<keyword evidence="2 4" id="KW-0863">Zinc-finger</keyword>
<dbReference type="PANTHER" id="PTHR13510:SF44">
    <property type="entry name" value="RABENOSYN-5"/>
    <property type="match status" value="1"/>
</dbReference>
<dbReference type="EMBL" id="JNBS01003219">
    <property type="protein sequence ID" value="OQR88455.1"/>
    <property type="molecule type" value="Genomic_DNA"/>
</dbReference>
<organism evidence="6 7">
    <name type="scientific">Thraustotheca clavata</name>
    <dbReference type="NCBI Taxonomy" id="74557"/>
    <lineage>
        <taxon>Eukaryota</taxon>
        <taxon>Sar</taxon>
        <taxon>Stramenopiles</taxon>
        <taxon>Oomycota</taxon>
        <taxon>Saprolegniomycetes</taxon>
        <taxon>Saprolegniales</taxon>
        <taxon>Achlyaceae</taxon>
        <taxon>Thraustotheca</taxon>
    </lineage>
</organism>
<dbReference type="AlphaFoldDB" id="A0A1V9YRQ9"/>
<gene>
    <name evidence="6" type="ORF">THRCLA_22861</name>
</gene>
<dbReference type="SUPFAM" id="SSF57903">
    <property type="entry name" value="FYVE/PHD zinc finger"/>
    <property type="match status" value="1"/>
</dbReference>
<dbReference type="InterPro" id="IPR000306">
    <property type="entry name" value="Znf_FYVE"/>
</dbReference>
<proteinExistence type="predicted"/>